<dbReference type="RefSeq" id="WP_380164887.1">
    <property type="nucleotide sequence ID" value="NZ_JBHTNU010000007.1"/>
</dbReference>
<dbReference type="EC" id="2.3.1.51" evidence="4"/>
<reference evidence="7" key="1">
    <citation type="journal article" date="2019" name="Int. J. Syst. Evol. Microbiol.">
        <title>The Global Catalogue of Microorganisms (GCM) 10K type strain sequencing project: providing services to taxonomists for standard genome sequencing and annotation.</title>
        <authorList>
            <consortium name="The Broad Institute Genomics Platform"/>
            <consortium name="The Broad Institute Genome Sequencing Center for Infectious Disease"/>
            <person name="Wu L."/>
            <person name="Ma J."/>
        </authorList>
    </citation>
    <scope>NUCLEOTIDE SEQUENCE [LARGE SCALE GENOMIC DNA]</scope>
    <source>
        <strain evidence="7">S1</strain>
    </source>
</reference>
<evidence type="ECO:0000256" key="4">
    <source>
        <dbReference type="RuleBase" id="RU361267"/>
    </source>
</evidence>
<keyword evidence="2 4" id="KW-0808">Transferase</keyword>
<organism evidence="6 7">
    <name type="scientific">Kroppenstedtia sanguinis</name>
    <dbReference type="NCBI Taxonomy" id="1380684"/>
    <lineage>
        <taxon>Bacteria</taxon>
        <taxon>Bacillati</taxon>
        <taxon>Bacillota</taxon>
        <taxon>Bacilli</taxon>
        <taxon>Bacillales</taxon>
        <taxon>Thermoactinomycetaceae</taxon>
        <taxon>Kroppenstedtia</taxon>
    </lineage>
</organism>
<feature type="domain" description="Phospholipid/glycerol acyltransferase" evidence="5">
    <location>
        <begin position="33"/>
        <end position="145"/>
    </location>
</feature>
<accession>A0ABW4CAN1</accession>
<name>A0ABW4CAN1_9BACL</name>
<dbReference type="NCBIfam" id="TIGR00530">
    <property type="entry name" value="AGP_acyltrn"/>
    <property type="match status" value="1"/>
</dbReference>
<keyword evidence="7" id="KW-1185">Reference proteome</keyword>
<evidence type="ECO:0000313" key="7">
    <source>
        <dbReference type="Proteomes" id="UP001597282"/>
    </source>
</evidence>
<keyword evidence="4" id="KW-0443">Lipid metabolism</keyword>
<evidence type="ECO:0000259" key="5">
    <source>
        <dbReference type="SMART" id="SM00563"/>
    </source>
</evidence>
<keyword evidence="3 4" id="KW-0012">Acyltransferase</keyword>
<gene>
    <name evidence="6" type="ORF">ACFQ4Y_09425</name>
</gene>
<dbReference type="Proteomes" id="UP001597282">
    <property type="component" value="Unassembled WGS sequence"/>
</dbReference>
<keyword evidence="4" id="KW-0594">Phospholipid biosynthesis</keyword>
<dbReference type="InterPro" id="IPR002123">
    <property type="entry name" value="Plipid/glycerol_acylTrfase"/>
</dbReference>
<comment type="catalytic activity">
    <reaction evidence="4">
        <text>a 1-acyl-sn-glycero-3-phosphate + an acyl-CoA = a 1,2-diacyl-sn-glycero-3-phosphate + CoA</text>
        <dbReference type="Rhea" id="RHEA:19709"/>
        <dbReference type="ChEBI" id="CHEBI:57287"/>
        <dbReference type="ChEBI" id="CHEBI:57970"/>
        <dbReference type="ChEBI" id="CHEBI:58342"/>
        <dbReference type="ChEBI" id="CHEBI:58608"/>
        <dbReference type="EC" id="2.3.1.51"/>
    </reaction>
</comment>
<sequence length="205" mass="22822">MYCVIQRGIRLFLRVYHRVEIEGLEHVPTRGPFLVVGNHISVLDPFYIAAVLPGQVSFMAKEESFSHPVSRWFLERVGAFPVNREGVDTRSLRTALALLKDGKSVGLFPEGGRRESDPLTELKEGAAWLAIRSDVPILPVVIEGTDEALAQGNRWLRPAKVRIRFGGLLSGSIPGNPKEKQAELTSQMMTSFQSLGSRRSRGFPR</sequence>
<comment type="similarity">
    <text evidence="1 4">Belongs to the 1-acyl-sn-glycerol-3-phosphate acyltransferase family.</text>
</comment>
<dbReference type="SMART" id="SM00563">
    <property type="entry name" value="PlsC"/>
    <property type="match status" value="1"/>
</dbReference>
<protein>
    <recommendedName>
        <fullName evidence="4">1-acyl-sn-glycerol-3-phosphate acyltransferase</fullName>
        <ecNumber evidence="4">2.3.1.51</ecNumber>
    </recommendedName>
</protein>
<evidence type="ECO:0000256" key="3">
    <source>
        <dbReference type="ARBA" id="ARBA00023315"/>
    </source>
</evidence>
<dbReference type="SUPFAM" id="SSF69593">
    <property type="entry name" value="Glycerol-3-phosphate (1)-acyltransferase"/>
    <property type="match status" value="1"/>
</dbReference>
<keyword evidence="4" id="KW-0444">Lipid biosynthesis</keyword>
<comment type="domain">
    <text evidence="4">The HXXXXD motif is essential for acyltransferase activity and may constitute the binding site for the phosphate moiety of the glycerol-3-phosphate.</text>
</comment>
<keyword evidence="4" id="KW-1208">Phospholipid metabolism</keyword>
<evidence type="ECO:0000256" key="1">
    <source>
        <dbReference type="ARBA" id="ARBA00008655"/>
    </source>
</evidence>
<proteinExistence type="inferred from homology"/>
<dbReference type="EMBL" id="JBHTNU010000007">
    <property type="protein sequence ID" value="MFD1427144.1"/>
    <property type="molecule type" value="Genomic_DNA"/>
</dbReference>
<evidence type="ECO:0000256" key="2">
    <source>
        <dbReference type="ARBA" id="ARBA00022679"/>
    </source>
</evidence>
<dbReference type="GO" id="GO:0016746">
    <property type="term" value="F:acyltransferase activity"/>
    <property type="evidence" value="ECO:0007669"/>
    <property type="project" value="UniProtKB-KW"/>
</dbReference>
<comment type="caution">
    <text evidence="6">The sequence shown here is derived from an EMBL/GenBank/DDBJ whole genome shotgun (WGS) entry which is preliminary data.</text>
</comment>
<dbReference type="CDD" id="cd07989">
    <property type="entry name" value="LPLAT_AGPAT-like"/>
    <property type="match status" value="1"/>
</dbReference>
<dbReference type="PANTHER" id="PTHR10434:SF11">
    <property type="entry name" value="1-ACYL-SN-GLYCEROL-3-PHOSPHATE ACYLTRANSFERASE"/>
    <property type="match status" value="1"/>
</dbReference>
<dbReference type="Pfam" id="PF01553">
    <property type="entry name" value="Acyltransferase"/>
    <property type="match status" value="1"/>
</dbReference>
<dbReference type="InterPro" id="IPR004552">
    <property type="entry name" value="AGP_acyltrans"/>
</dbReference>
<dbReference type="PANTHER" id="PTHR10434">
    <property type="entry name" value="1-ACYL-SN-GLYCEROL-3-PHOSPHATE ACYLTRANSFERASE"/>
    <property type="match status" value="1"/>
</dbReference>
<evidence type="ECO:0000313" key="6">
    <source>
        <dbReference type="EMBL" id="MFD1427144.1"/>
    </source>
</evidence>